<dbReference type="InterPro" id="IPR056750">
    <property type="entry name" value="RRM_ESF1"/>
</dbReference>
<feature type="domain" description="NUC153" evidence="6">
    <location>
        <begin position="584"/>
        <end position="611"/>
    </location>
</feature>
<dbReference type="AlphaFoldDB" id="A0A2T7A080"/>
<dbReference type="InterPro" id="IPR039754">
    <property type="entry name" value="Esf1"/>
</dbReference>
<feature type="region of interest" description="Disordered" evidence="5">
    <location>
        <begin position="394"/>
        <end position="526"/>
    </location>
</feature>
<comment type="caution">
    <text evidence="8">The sequence shown here is derived from an EMBL/GenBank/DDBJ whole genome shotgun (WGS) entry which is preliminary data.</text>
</comment>
<evidence type="ECO:0000256" key="3">
    <source>
        <dbReference type="ARBA" id="ARBA00023054"/>
    </source>
</evidence>
<keyword evidence="3" id="KW-0175">Coiled coil</keyword>
<evidence type="ECO:0000256" key="2">
    <source>
        <dbReference type="ARBA" id="ARBA00009087"/>
    </source>
</evidence>
<dbReference type="GO" id="GO:0006364">
    <property type="term" value="P:rRNA processing"/>
    <property type="evidence" value="ECO:0007669"/>
    <property type="project" value="InterPro"/>
</dbReference>
<feature type="region of interest" description="Disordered" evidence="5">
    <location>
        <begin position="85"/>
        <end position="137"/>
    </location>
</feature>
<feature type="compositionally biased region" description="Acidic residues" evidence="5">
    <location>
        <begin position="114"/>
        <end position="128"/>
    </location>
</feature>
<feature type="region of interest" description="Disordered" evidence="5">
    <location>
        <begin position="550"/>
        <end position="579"/>
    </location>
</feature>
<protein>
    <submittedName>
        <fullName evidence="8">Uncharacterized protein</fullName>
    </submittedName>
</protein>
<dbReference type="EMBL" id="NESQ01000049">
    <property type="protein sequence ID" value="PUU81158.1"/>
    <property type="molecule type" value="Genomic_DNA"/>
</dbReference>
<feature type="region of interest" description="Disordered" evidence="5">
    <location>
        <begin position="598"/>
        <end position="671"/>
    </location>
</feature>
<feature type="compositionally biased region" description="Basic and acidic residues" evidence="5">
    <location>
        <begin position="449"/>
        <end position="469"/>
    </location>
</feature>
<name>A0A2T7A080_TUBBO</name>
<dbReference type="Pfam" id="PF25121">
    <property type="entry name" value="RRM_ESF1"/>
    <property type="match status" value="1"/>
</dbReference>
<dbReference type="GO" id="GO:0003723">
    <property type="term" value="F:RNA binding"/>
    <property type="evidence" value="ECO:0007669"/>
    <property type="project" value="TreeGrafter"/>
</dbReference>
<dbReference type="PANTHER" id="PTHR12202">
    <property type="entry name" value="ESF1 HOMOLOG"/>
    <property type="match status" value="1"/>
</dbReference>
<dbReference type="Pfam" id="PF08159">
    <property type="entry name" value="NUC153"/>
    <property type="match status" value="1"/>
</dbReference>
<dbReference type="PANTHER" id="PTHR12202:SF0">
    <property type="entry name" value="ESF1 HOMOLOG"/>
    <property type="match status" value="1"/>
</dbReference>
<dbReference type="InterPro" id="IPR012580">
    <property type="entry name" value="NUC153"/>
</dbReference>
<proteinExistence type="inferred from homology"/>
<dbReference type="OrthoDB" id="431825at2759"/>
<sequence length="671" mass="76908">MAKDKHRKKVSDEPKVPVTTDERFISVHNDPRFALPRRKYAKLKVDKRFERMYKDESFAAKASVDRYGRKIGKDAGKEEIKRYYHISDEEDEDEEEARVYDPARGEGVISTSEESSDEEDEEVGEAEEEAARAQVEVQREIPMGEVSRRFAAVNLDWDNVRAVDLLKTFSSFVTRGGRIVSVTVYPSEFGRERMEREEMEGPPTEIFKPKGKTRIIGGDEDSDLDEEVNEKTIIKEDKGEEFDGSKLRNYQLERLRYFYAVVECNSPEAARHIYEQCDGAEYEATANFFDLRFIPDETSFEDDKPRDRCTEVPANYKPNDFSTDALQHSKVKLTWDEDDQQRKLATKRAFSQRDIEDMDLKDYLASSDSESESGTREAAKDKYRALLSATGFGKKDKLEPAGDMEVTFTSGLSEKAKDRKVIEEDEEETTIAKYARKEKERRQRRKERLKVTREGNGEGDKSENNKAEDGKEEEEEAEDITTDLGFNDPFFADTPASKSTEKKEKKRKDREVKAAEAAESASKRAELELLMADEGGDADGKKLHHFDMKQIVKAEKKKGKKGKRRKAEPEPEGIQDGFEIDVKDPRFAAVYEKHEFAIDPTNPRFVKTKAMSKLLEERRNRTQKRNGDDGEEGEGGGKRHKADKVDKVDKGGKDKDELKRLVQSLKSKAKK</sequence>
<evidence type="ECO:0000259" key="6">
    <source>
        <dbReference type="Pfam" id="PF08159"/>
    </source>
</evidence>
<feature type="compositionally biased region" description="Basic and acidic residues" evidence="5">
    <location>
        <begin position="643"/>
        <end position="660"/>
    </location>
</feature>
<comment type="similarity">
    <text evidence="2">Belongs to the ESF1 family.</text>
</comment>
<reference evidence="8 9" key="1">
    <citation type="submission" date="2017-04" db="EMBL/GenBank/DDBJ databases">
        <title>Draft genome sequence of Tuber borchii Vittad., a whitish edible truffle.</title>
        <authorList>
            <consortium name="DOE Joint Genome Institute"/>
            <person name="Murat C."/>
            <person name="Kuo A."/>
            <person name="Barry K.W."/>
            <person name="Clum A."/>
            <person name="Dockter R.B."/>
            <person name="Fauchery L."/>
            <person name="Iotti M."/>
            <person name="Kohler A."/>
            <person name="Labutti K."/>
            <person name="Lindquist E.A."/>
            <person name="Lipzen A."/>
            <person name="Ohm R.A."/>
            <person name="Wang M."/>
            <person name="Grigoriev I.V."/>
            <person name="Zambonelli A."/>
            <person name="Martin F.M."/>
        </authorList>
    </citation>
    <scope>NUCLEOTIDE SEQUENCE [LARGE SCALE GENOMIC DNA]</scope>
    <source>
        <strain evidence="8 9">Tbo3840</strain>
    </source>
</reference>
<feature type="compositionally biased region" description="Acidic residues" evidence="5">
    <location>
        <begin position="470"/>
        <end position="481"/>
    </location>
</feature>
<evidence type="ECO:0000256" key="4">
    <source>
        <dbReference type="ARBA" id="ARBA00023242"/>
    </source>
</evidence>
<evidence type="ECO:0000256" key="1">
    <source>
        <dbReference type="ARBA" id="ARBA00004604"/>
    </source>
</evidence>
<dbReference type="Proteomes" id="UP000244722">
    <property type="component" value="Unassembled WGS sequence"/>
</dbReference>
<feature type="compositionally biased region" description="Basic residues" evidence="5">
    <location>
        <begin position="555"/>
        <end position="566"/>
    </location>
</feature>
<organism evidence="8 9">
    <name type="scientific">Tuber borchii</name>
    <name type="common">White truffle</name>
    <dbReference type="NCBI Taxonomy" id="42251"/>
    <lineage>
        <taxon>Eukaryota</taxon>
        <taxon>Fungi</taxon>
        <taxon>Dikarya</taxon>
        <taxon>Ascomycota</taxon>
        <taxon>Pezizomycotina</taxon>
        <taxon>Pezizomycetes</taxon>
        <taxon>Pezizales</taxon>
        <taxon>Tuberaceae</taxon>
        <taxon>Tuber</taxon>
    </lineage>
</organism>
<evidence type="ECO:0000313" key="8">
    <source>
        <dbReference type="EMBL" id="PUU81158.1"/>
    </source>
</evidence>
<dbReference type="GO" id="GO:0005730">
    <property type="term" value="C:nucleolus"/>
    <property type="evidence" value="ECO:0007669"/>
    <property type="project" value="UniProtKB-SubCell"/>
</dbReference>
<dbReference type="STRING" id="42251.A0A2T7A080"/>
<evidence type="ECO:0000256" key="5">
    <source>
        <dbReference type="SAM" id="MobiDB-lite"/>
    </source>
</evidence>
<feature type="compositionally biased region" description="Basic and acidic residues" evidence="5">
    <location>
        <begin position="499"/>
        <end position="526"/>
    </location>
</feature>
<gene>
    <name evidence="8" type="ORF">B9Z19DRAFT_1043471</name>
</gene>
<feature type="region of interest" description="Disordered" evidence="5">
    <location>
        <begin position="194"/>
        <end position="226"/>
    </location>
</feature>
<keyword evidence="4" id="KW-0539">Nucleus</keyword>
<comment type="subcellular location">
    <subcellularLocation>
        <location evidence="1">Nucleus</location>
        <location evidence="1">Nucleolus</location>
    </subcellularLocation>
</comment>
<feature type="domain" description="ESF1 RRM" evidence="7">
    <location>
        <begin position="148"/>
        <end position="310"/>
    </location>
</feature>
<evidence type="ECO:0000313" key="9">
    <source>
        <dbReference type="Proteomes" id="UP000244722"/>
    </source>
</evidence>
<evidence type="ECO:0000259" key="7">
    <source>
        <dbReference type="Pfam" id="PF25121"/>
    </source>
</evidence>
<feature type="compositionally biased region" description="Basic and acidic residues" evidence="5">
    <location>
        <begin position="614"/>
        <end position="628"/>
    </location>
</feature>
<accession>A0A2T7A080</accession>
<keyword evidence="9" id="KW-1185">Reference proteome</keyword>